<dbReference type="eggNOG" id="COG0584">
    <property type="taxonomic scope" value="Bacteria"/>
</dbReference>
<dbReference type="Pfam" id="PF03009">
    <property type="entry name" value="GDPD"/>
    <property type="match status" value="1"/>
</dbReference>
<keyword evidence="4" id="KW-1185">Reference proteome</keyword>
<evidence type="ECO:0000313" key="3">
    <source>
        <dbReference type="EMBL" id="EEG75702.1"/>
    </source>
</evidence>
<feature type="transmembrane region" description="Helical" evidence="1">
    <location>
        <begin position="117"/>
        <end position="140"/>
    </location>
</feature>
<evidence type="ECO:0000313" key="4">
    <source>
        <dbReference type="Proteomes" id="UP000004893"/>
    </source>
</evidence>
<protein>
    <submittedName>
        <fullName evidence="3">Glycerophosphodiester phosphodiesterase family protein</fullName>
    </submittedName>
</protein>
<dbReference type="EMBL" id="ABYI02000006">
    <property type="protein sequence ID" value="EEG75702.1"/>
    <property type="molecule type" value="Genomic_DNA"/>
</dbReference>
<evidence type="ECO:0000256" key="1">
    <source>
        <dbReference type="SAM" id="Phobius"/>
    </source>
</evidence>
<feature type="transmembrane region" description="Helical" evidence="1">
    <location>
        <begin position="254"/>
        <end position="278"/>
    </location>
</feature>
<dbReference type="HOGENOM" id="CLU_030006_15_1_9"/>
<name>C0BWL9_9FIRM</name>
<reference evidence="3" key="2">
    <citation type="submission" date="2013-06" db="EMBL/GenBank/DDBJ databases">
        <title>Draft genome sequence of Clostridium hylemonae (DSM 15053).</title>
        <authorList>
            <person name="Sudarsanam P."/>
            <person name="Ley R."/>
            <person name="Guruge J."/>
            <person name="Turnbaugh P.J."/>
            <person name="Mahowald M."/>
            <person name="Liep D."/>
            <person name="Gordon J."/>
        </authorList>
    </citation>
    <scope>NUCLEOTIDE SEQUENCE</scope>
    <source>
        <strain evidence="3">DSM 15053</strain>
    </source>
</reference>
<feature type="domain" description="GP-PDE" evidence="2">
    <location>
        <begin position="333"/>
        <end position="564"/>
    </location>
</feature>
<dbReference type="GO" id="GO:0006629">
    <property type="term" value="P:lipid metabolic process"/>
    <property type="evidence" value="ECO:0007669"/>
    <property type="project" value="InterPro"/>
</dbReference>
<feature type="transmembrane region" description="Helical" evidence="1">
    <location>
        <begin position="56"/>
        <end position="82"/>
    </location>
</feature>
<evidence type="ECO:0000259" key="2">
    <source>
        <dbReference type="PROSITE" id="PS51704"/>
    </source>
</evidence>
<dbReference type="PANTHER" id="PTHR46211">
    <property type="entry name" value="GLYCEROPHOSPHORYL DIESTER PHOSPHODIESTERASE"/>
    <property type="match status" value="1"/>
</dbReference>
<keyword evidence="1" id="KW-1133">Transmembrane helix</keyword>
<accession>C0BWL9</accession>
<organism evidence="3 4">
    <name type="scientific">[Clostridium] hylemonae DSM 15053</name>
    <dbReference type="NCBI Taxonomy" id="553973"/>
    <lineage>
        <taxon>Bacteria</taxon>
        <taxon>Bacillati</taxon>
        <taxon>Bacillota</taxon>
        <taxon>Clostridia</taxon>
        <taxon>Lachnospirales</taxon>
        <taxon>Lachnospiraceae</taxon>
    </lineage>
</organism>
<feature type="transmembrane region" description="Helical" evidence="1">
    <location>
        <begin position="201"/>
        <end position="234"/>
    </location>
</feature>
<gene>
    <name evidence="3" type="ORF">CLOHYLEM_04203</name>
</gene>
<dbReference type="InterPro" id="IPR017946">
    <property type="entry name" value="PLC-like_Pdiesterase_TIM-brl"/>
</dbReference>
<feature type="transmembrane region" description="Helical" evidence="1">
    <location>
        <begin position="299"/>
        <end position="317"/>
    </location>
</feature>
<dbReference type="SUPFAM" id="SSF51695">
    <property type="entry name" value="PLC-like phosphodiesterases"/>
    <property type="match status" value="1"/>
</dbReference>
<dbReference type="AlphaFoldDB" id="C0BWL9"/>
<feature type="transmembrane region" description="Helical" evidence="1">
    <location>
        <begin position="152"/>
        <end position="180"/>
    </location>
</feature>
<dbReference type="STRING" id="553973.CLOHYLEM_04203"/>
<keyword evidence="1" id="KW-0472">Membrane</keyword>
<reference evidence="3" key="1">
    <citation type="submission" date="2009-02" db="EMBL/GenBank/DDBJ databases">
        <authorList>
            <person name="Fulton L."/>
            <person name="Clifton S."/>
            <person name="Fulton B."/>
            <person name="Xu J."/>
            <person name="Minx P."/>
            <person name="Pepin K.H."/>
            <person name="Johnson M."/>
            <person name="Bhonagiri V."/>
            <person name="Nash W.E."/>
            <person name="Mardis E.R."/>
            <person name="Wilson R.K."/>
        </authorList>
    </citation>
    <scope>NUCLEOTIDE SEQUENCE [LARGE SCALE GENOMIC DNA]</scope>
    <source>
        <strain evidence="3">DSM 15053</strain>
    </source>
</reference>
<dbReference type="PANTHER" id="PTHR46211:SF8">
    <property type="entry name" value="PHOSPHODIESTERASE"/>
    <property type="match status" value="1"/>
</dbReference>
<dbReference type="Gene3D" id="3.20.20.190">
    <property type="entry name" value="Phosphatidylinositol (PI) phosphodiesterase"/>
    <property type="match status" value="1"/>
</dbReference>
<keyword evidence="1" id="KW-0812">Transmembrane</keyword>
<comment type="caution">
    <text evidence="3">The sequence shown here is derived from an EMBL/GenBank/DDBJ whole genome shotgun (WGS) entry which is preliminary data.</text>
</comment>
<dbReference type="Proteomes" id="UP000004893">
    <property type="component" value="Unassembled WGS sequence"/>
</dbReference>
<proteinExistence type="predicted"/>
<sequence>MISRASVLICFELIYKAIGISFFFPFLGNLTGRLPDLIGEAYLSQGNMVKIFQSPAAILLLSGVVLLLGGYLYFEVIALILYSEKGWNREELTLWGLIRTAVREVPGMFRPRRAASLSLLLFMPFSFFGVTSVFFRALRIPEFIMTAITDNILYVSLLLMAAVFVNCLFFLYIFGFPVLLIEKASFYDSWKKSRSLLKGKVLLTAGRVLSYTLIFASVLCIVWAAGLSIMALLVRRIEGAADGKMLFGRYYDTYSGIWNLAGGAFISVFFCAVSITLYHRFRGDRRPDAVKRTRTVKGAAIRTAVVLVLSGFLIFMADTELGRQLFFRNDSHISVVAHRAGVVFGPENTVAALEQAVRDGADMAEIDVQQLKDGTLVILHDTNFKRTTGVDLDVRDAVYGQVKELDAGSVFSQKYAGEPVPTLEDMLKAAKGKIQLMIELKVTGNENRLVEETLSLIEKYNMEAECNIASMDFSLLEKVKSLNSRIKTTYISVLLVSDQYDLKQVDAYSVETTFLSRQLVSEAHVQGKKVYGWTASSDKSIKKVLGCEADGIVTDNPLLVQFHLYSKDENSIKETAERIFF</sequence>
<dbReference type="Pfam" id="PF10110">
    <property type="entry name" value="GPDPase_memb"/>
    <property type="match status" value="1"/>
</dbReference>
<feature type="transmembrane region" description="Helical" evidence="1">
    <location>
        <begin position="7"/>
        <end position="27"/>
    </location>
</feature>
<dbReference type="InterPro" id="IPR018476">
    <property type="entry name" value="GlyceroP-diester-Pdiesterase_M"/>
</dbReference>
<dbReference type="PROSITE" id="PS51704">
    <property type="entry name" value="GP_PDE"/>
    <property type="match status" value="1"/>
</dbReference>
<dbReference type="InterPro" id="IPR030395">
    <property type="entry name" value="GP_PDE_dom"/>
</dbReference>
<dbReference type="GO" id="GO:0008081">
    <property type="term" value="F:phosphoric diester hydrolase activity"/>
    <property type="evidence" value="ECO:0007669"/>
    <property type="project" value="InterPro"/>
</dbReference>